<dbReference type="PRINTS" id="PR00368">
    <property type="entry name" value="FADPNR"/>
</dbReference>
<keyword evidence="3" id="KW-0004">4Fe-4S</keyword>
<dbReference type="AlphaFoldDB" id="A0A7W0C9D5"/>
<dbReference type="InterPro" id="IPR036188">
    <property type="entry name" value="FAD/NAD-bd_sf"/>
</dbReference>
<dbReference type="GO" id="GO:0051539">
    <property type="term" value="F:4 iron, 4 sulfur cluster binding"/>
    <property type="evidence" value="ECO:0007669"/>
    <property type="project" value="UniProtKB-KW"/>
</dbReference>
<dbReference type="Pfam" id="PF00072">
    <property type="entry name" value="Response_reg"/>
    <property type="match status" value="1"/>
</dbReference>
<feature type="domain" description="4Fe-4S ferredoxin-type" evidence="15">
    <location>
        <begin position="114"/>
        <end position="143"/>
    </location>
</feature>
<dbReference type="Gene3D" id="3.50.50.60">
    <property type="entry name" value="FAD/NAD(P)-binding domain"/>
    <property type="match status" value="2"/>
</dbReference>
<evidence type="ECO:0000256" key="12">
    <source>
        <dbReference type="ARBA" id="ARBA00023163"/>
    </source>
</evidence>
<keyword evidence="10" id="KW-0411">Iron-sulfur</keyword>
<organism evidence="16 17">
    <name type="scientific">Desulfosalsimonas propionicica</name>
    <dbReference type="NCBI Taxonomy" id="332175"/>
    <lineage>
        <taxon>Bacteria</taxon>
        <taxon>Pseudomonadati</taxon>
        <taxon>Thermodesulfobacteriota</taxon>
        <taxon>Desulfobacteria</taxon>
        <taxon>Desulfobacterales</taxon>
        <taxon>Desulfosalsimonadaceae</taxon>
        <taxon>Desulfosalsimonas</taxon>
    </lineage>
</organism>
<evidence type="ECO:0000256" key="10">
    <source>
        <dbReference type="ARBA" id="ARBA00023014"/>
    </source>
</evidence>
<feature type="domain" description="4Fe-4S ferredoxin-type" evidence="15">
    <location>
        <begin position="161"/>
        <end position="190"/>
    </location>
</feature>
<dbReference type="InterPro" id="IPR023753">
    <property type="entry name" value="FAD/NAD-binding_dom"/>
</dbReference>
<keyword evidence="8" id="KW-0408">Iron</keyword>
<dbReference type="EMBL" id="JACDUS010000004">
    <property type="protein sequence ID" value="MBA2881578.1"/>
    <property type="molecule type" value="Genomic_DNA"/>
</dbReference>
<reference evidence="16 17" key="1">
    <citation type="submission" date="2020-07" db="EMBL/GenBank/DDBJ databases">
        <title>Genomic Encyclopedia of Type Strains, Phase IV (KMG-IV): sequencing the most valuable type-strain genomes for metagenomic binning, comparative biology and taxonomic classification.</title>
        <authorList>
            <person name="Goeker M."/>
        </authorList>
    </citation>
    <scope>NUCLEOTIDE SEQUENCE [LARGE SCALE GENOMIC DNA]</scope>
    <source>
        <strain evidence="16 17">DSM 17721</strain>
    </source>
</reference>
<dbReference type="InterPro" id="IPR017896">
    <property type="entry name" value="4Fe4S_Fe-S-bd"/>
</dbReference>
<dbReference type="PROSITE" id="PS00198">
    <property type="entry name" value="4FE4S_FER_1"/>
    <property type="match status" value="3"/>
</dbReference>
<evidence type="ECO:0000259" key="14">
    <source>
        <dbReference type="PROSITE" id="PS50110"/>
    </source>
</evidence>
<proteinExistence type="inferred from homology"/>
<comment type="caution">
    <text evidence="16">The sequence shown here is derived from an EMBL/GenBank/DDBJ whole genome shotgun (WGS) entry which is preliminary data.</text>
</comment>
<keyword evidence="11" id="KW-0805">Transcription regulation</keyword>
<evidence type="ECO:0000256" key="13">
    <source>
        <dbReference type="PROSITE-ProRule" id="PRU00169"/>
    </source>
</evidence>
<evidence type="ECO:0000256" key="4">
    <source>
        <dbReference type="ARBA" id="ARBA00022553"/>
    </source>
</evidence>
<evidence type="ECO:0000256" key="3">
    <source>
        <dbReference type="ARBA" id="ARBA00022485"/>
    </source>
</evidence>
<accession>A0A7W0C9D5</accession>
<dbReference type="RefSeq" id="WP_181551223.1">
    <property type="nucleotide sequence ID" value="NZ_JACDUS010000004.1"/>
</dbReference>
<protein>
    <submittedName>
        <fullName evidence="16">Heterodisulfide reductase subunit A</fullName>
        <ecNumber evidence="16">1.8.98.1</ecNumber>
    </submittedName>
</protein>
<evidence type="ECO:0000256" key="8">
    <source>
        <dbReference type="ARBA" id="ARBA00023004"/>
    </source>
</evidence>
<dbReference type="InterPro" id="IPR011006">
    <property type="entry name" value="CheY-like_superfamily"/>
</dbReference>
<dbReference type="FunFam" id="3.40.50.2300:FF:000018">
    <property type="entry name" value="DNA-binding transcriptional regulator NtrC"/>
    <property type="match status" value="1"/>
</dbReference>
<dbReference type="GO" id="GO:0000160">
    <property type="term" value="P:phosphorelay signal transduction system"/>
    <property type="evidence" value="ECO:0007669"/>
    <property type="project" value="UniProtKB-KW"/>
</dbReference>
<gene>
    <name evidence="16" type="ORF">HNR65_001905</name>
</gene>
<dbReference type="PANTHER" id="PTHR43498:SF1">
    <property type="entry name" value="COB--COM HETERODISULFIDE REDUCTASE IRON-SULFUR SUBUNIT A"/>
    <property type="match status" value="1"/>
</dbReference>
<dbReference type="Gene3D" id="3.40.50.2300">
    <property type="match status" value="1"/>
</dbReference>
<dbReference type="PRINTS" id="PR00411">
    <property type="entry name" value="PNDRDTASEI"/>
</dbReference>
<dbReference type="SMART" id="SM00448">
    <property type="entry name" value="REC"/>
    <property type="match status" value="1"/>
</dbReference>
<dbReference type="EC" id="1.8.98.1" evidence="16"/>
<dbReference type="InterPro" id="IPR039650">
    <property type="entry name" value="HdrA-like"/>
</dbReference>
<evidence type="ECO:0000256" key="5">
    <source>
        <dbReference type="ARBA" id="ARBA00022723"/>
    </source>
</evidence>
<evidence type="ECO:0000256" key="1">
    <source>
        <dbReference type="ARBA" id="ARBA00001974"/>
    </source>
</evidence>
<evidence type="ECO:0000313" key="17">
    <source>
        <dbReference type="Proteomes" id="UP000525298"/>
    </source>
</evidence>
<keyword evidence="6" id="KW-0285">Flavoprotein</keyword>
<keyword evidence="12" id="KW-0804">Transcription</keyword>
<dbReference type="SUPFAM" id="SSF54862">
    <property type="entry name" value="4Fe-4S ferredoxins"/>
    <property type="match status" value="2"/>
</dbReference>
<dbReference type="GO" id="GO:0046872">
    <property type="term" value="F:metal ion binding"/>
    <property type="evidence" value="ECO:0007669"/>
    <property type="project" value="UniProtKB-KW"/>
</dbReference>
<name>A0A7W0C9D5_9BACT</name>
<keyword evidence="6" id="KW-0274">FAD</keyword>
<keyword evidence="5" id="KW-0479">Metal-binding</keyword>
<keyword evidence="17" id="KW-1185">Reference proteome</keyword>
<dbReference type="InterPro" id="IPR001789">
    <property type="entry name" value="Sig_transdc_resp-reg_receiver"/>
</dbReference>
<dbReference type="PANTHER" id="PTHR43498">
    <property type="entry name" value="FERREDOXIN:COB-COM HETERODISULFIDE REDUCTASE SUBUNIT A"/>
    <property type="match status" value="1"/>
</dbReference>
<dbReference type="GO" id="GO:0051912">
    <property type="term" value="F:CoB--CoM heterodisulfide reductase activity"/>
    <property type="evidence" value="ECO:0007669"/>
    <property type="project" value="UniProtKB-EC"/>
</dbReference>
<feature type="domain" description="4Fe-4S ferredoxin-type" evidence="15">
    <location>
        <begin position="1108"/>
        <end position="1137"/>
    </location>
</feature>
<dbReference type="PROSITE" id="PS51379">
    <property type="entry name" value="4FE4S_FER_2"/>
    <property type="match status" value="4"/>
</dbReference>
<comment type="cofactor">
    <cofactor evidence="1">
        <name>FAD</name>
        <dbReference type="ChEBI" id="CHEBI:57692"/>
    </cofactor>
</comment>
<dbReference type="Proteomes" id="UP000525298">
    <property type="component" value="Unassembled WGS sequence"/>
</dbReference>
<evidence type="ECO:0000256" key="11">
    <source>
        <dbReference type="ARBA" id="ARBA00023015"/>
    </source>
</evidence>
<dbReference type="SUPFAM" id="SSF52172">
    <property type="entry name" value="CheY-like"/>
    <property type="match status" value="1"/>
</dbReference>
<dbReference type="Gene3D" id="3.40.50.720">
    <property type="entry name" value="NAD(P)-binding Rossmann-like Domain"/>
    <property type="match status" value="1"/>
</dbReference>
<keyword evidence="7 16" id="KW-0560">Oxidoreductase</keyword>
<evidence type="ECO:0000256" key="2">
    <source>
        <dbReference type="ARBA" id="ARBA00006561"/>
    </source>
</evidence>
<dbReference type="Gene3D" id="3.30.70.20">
    <property type="match status" value="3"/>
</dbReference>
<feature type="domain" description="Response regulatory" evidence="14">
    <location>
        <begin position="196"/>
        <end position="311"/>
    </location>
</feature>
<keyword evidence="9" id="KW-0902">Two-component regulatory system</keyword>
<comment type="similarity">
    <text evidence="2">Belongs to the HdrA family.</text>
</comment>
<evidence type="ECO:0000256" key="7">
    <source>
        <dbReference type="ARBA" id="ARBA00023002"/>
    </source>
</evidence>
<dbReference type="Pfam" id="PF07992">
    <property type="entry name" value="Pyr_redox_2"/>
    <property type="match status" value="1"/>
</dbReference>
<evidence type="ECO:0000313" key="16">
    <source>
        <dbReference type="EMBL" id="MBA2881578.1"/>
    </source>
</evidence>
<evidence type="ECO:0000259" key="15">
    <source>
        <dbReference type="PROSITE" id="PS51379"/>
    </source>
</evidence>
<keyword evidence="4 13" id="KW-0597">Phosphoprotein</keyword>
<dbReference type="InterPro" id="IPR017900">
    <property type="entry name" value="4Fe4S_Fe_S_CS"/>
</dbReference>
<dbReference type="PROSITE" id="PS50110">
    <property type="entry name" value="RESPONSE_REGULATORY"/>
    <property type="match status" value="1"/>
</dbReference>
<dbReference type="Pfam" id="PF13187">
    <property type="entry name" value="Fer4_9"/>
    <property type="match status" value="2"/>
</dbReference>
<dbReference type="Pfam" id="PF13450">
    <property type="entry name" value="NAD_binding_8"/>
    <property type="match status" value="1"/>
</dbReference>
<sequence length="1152" mass="123938">MEAESISEKQGRAMVVGAGVSGMRAALDLAETGYHVTLIEEKTHIGGVVSQLDHQFPTDGCGICKMLPHADAQHLVQQCVRKGLSHENITIYLQTRVMSVSGEPGNFTVTLQQHANPVDPERCVGCGLCIPVCPVDVADPFNAGKGFCKAIGPPTPHMAAGPYRIDTEACTQCGKCREICPTDAIGFPAEDRKSFTILVVDDEKIIRDSLSEWLGEEGGFSVITAESGEKALERIEEQPVDLMLADIKMPGMDGITLLEKALEIRRQMPVMMITAYATVDTAVSAMKQGAADYLVKPFDPDDLLPKIVAMYHELTLPPGPEIRVGAIVLAGGTDEYDPASGKNPFGYKIIEDVVTGPEFERMLSPVGPTKGLLERLSDQRPLRRIAWILCVGSRDIQAEADYCSGVCCMYCLKQARLAQKAAREQGAEIETVLYYMDMRTFGKSGQPYRDAAEAEGVVCRRSRVHSIVGEETSGDLCIRAADPSGQIREDRYDLAVLATGQRPSAKVTELAEMLGIALNAWGFIHTREFSLTQTSGNGVLAAGSCTGRKDISDAVICGSSAAFHASRLLHAGGGSLREQSALPETAADIFHAPPLVFTAVCGCNSALSEIFSPETFFGKCYGDPALCSVETADWLCTEEGLAELAEKIRQSRANRVVIGACRPLCAPEKKKALARAVSLLPDLVEIVDLRSQVPAASEKSQEQQKAHTRATMNIRLEMALTRVKFADPSFAPDISTGQSVLVIGGGIAGMTAALGVADHGYRAYLVEKSERLGGNLNWLHQTIEGEDIAQFAGQTRSRVENHPLIQVYTNAQVTEARGTGGAFTTTLQTGDEEAFSVEHGAVILATGGRQAETKAFGRGTDSRIITQQELESRIREKELDPGQINSMCMILCAGTRQAPKNYCSRVCCASALKHALHVKEKNPEAGVYVLYRDMMAYGFLEAWFTRARKAGVIFIAYTPDTSPEVSARQDAVRITATEPILRREVEISADLLVLATGIEPAESGALARSFGADTDEHGFFREAEPKWQPMGSLAPGVYACGIGLRPAGLAESAASAEAAALQAVIRLGRNHLPAPRYIAHVRHSLCSLCQNCIAACEYGARTYDRQAQMIIVDPEACRGCGACASACPNFAAYVEGFAPGRMLSMLAAAIDN</sequence>
<feature type="domain" description="4Fe-4S ferredoxin-type" evidence="15">
    <location>
        <begin position="1077"/>
        <end position="1106"/>
    </location>
</feature>
<evidence type="ECO:0000256" key="6">
    <source>
        <dbReference type="ARBA" id="ARBA00022827"/>
    </source>
</evidence>
<evidence type="ECO:0000256" key="9">
    <source>
        <dbReference type="ARBA" id="ARBA00023012"/>
    </source>
</evidence>
<feature type="modified residue" description="4-aspartylphosphate" evidence="13">
    <location>
        <position position="246"/>
    </location>
</feature>
<dbReference type="SUPFAM" id="SSF51971">
    <property type="entry name" value="Nucleotide-binding domain"/>
    <property type="match status" value="2"/>
</dbReference>